<gene>
    <name evidence="11" type="ORF">PsYK624_095920</name>
</gene>
<organism evidence="11 12">
    <name type="scientific">Phanerochaete sordida</name>
    <dbReference type="NCBI Taxonomy" id="48140"/>
    <lineage>
        <taxon>Eukaryota</taxon>
        <taxon>Fungi</taxon>
        <taxon>Dikarya</taxon>
        <taxon>Basidiomycota</taxon>
        <taxon>Agaricomycotina</taxon>
        <taxon>Agaricomycetes</taxon>
        <taxon>Polyporales</taxon>
        <taxon>Phanerochaetaceae</taxon>
        <taxon>Phanerochaete</taxon>
    </lineage>
</organism>
<dbReference type="InterPro" id="IPR013083">
    <property type="entry name" value="Znf_RING/FYVE/PHD"/>
</dbReference>
<dbReference type="GO" id="GO:0003677">
    <property type="term" value="F:DNA binding"/>
    <property type="evidence" value="ECO:0007669"/>
    <property type="project" value="InterPro"/>
</dbReference>
<dbReference type="GO" id="GO:0000724">
    <property type="term" value="P:double-strand break repair via homologous recombination"/>
    <property type="evidence" value="ECO:0007669"/>
    <property type="project" value="TreeGrafter"/>
</dbReference>
<evidence type="ECO:0000256" key="2">
    <source>
        <dbReference type="ARBA" id="ARBA00022759"/>
    </source>
</evidence>
<evidence type="ECO:0000256" key="8">
    <source>
        <dbReference type="HAMAP-Rule" id="MF_03100"/>
    </source>
</evidence>
<evidence type="ECO:0000256" key="6">
    <source>
        <dbReference type="ARBA" id="ARBA00023204"/>
    </source>
</evidence>
<comment type="caution">
    <text evidence="8">Lacks conserved residue(s) required for the propagation of feature annotation.</text>
</comment>
<keyword evidence="6 8" id="KW-0234">DNA repair</keyword>
<dbReference type="InterPro" id="IPR048749">
    <property type="entry name" value="SLX1_C"/>
</dbReference>
<protein>
    <submittedName>
        <fullName evidence="11">Structure-specific endonuclease subunit SLX1</fullName>
    </submittedName>
</protein>
<feature type="region of interest" description="Disordered" evidence="9">
    <location>
        <begin position="430"/>
        <end position="571"/>
    </location>
</feature>
<comment type="function">
    <text evidence="8">Catalytic subunit of the SLX1-SLX4 structure-specific endonuclease that resolves DNA secondary structures generated during DNA repair and recombination. Has endonuclease activity towards branched DNA substrates, introducing single-strand cuts in duplex DNA close to junctions with ss-DNA.</text>
</comment>
<reference evidence="11 12" key="1">
    <citation type="submission" date="2021-08" db="EMBL/GenBank/DDBJ databases">
        <title>Draft Genome Sequence of Phanerochaete sordida strain YK-624.</title>
        <authorList>
            <person name="Mori T."/>
            <person name="Dohra H."/>
            <person name="Suzuki T."/>
            <person name="Kawagishi H."/>
            <person name="Hirai H."/>
        </authorList>
    </citation>
    <scope>NUCLEOTIDE SEQUENCE [LARGE SCALE GENOMIC DNA]</scope>
    <source>
        <strain evidence="11 12">YK-624</strain>
    </source>
</reference>
<dbReference type="InterPro" id="IPR017956">
    <property type="entry name" value="AT_hook_DNA-bd_motif"/>
</dbReference>
<feature type="compositionally biased region" description="Basic residues" evidence="9">
    <location>
        <begin position="327"/>
        <end position="336"/>
    </location>
</feature>
<keyword evidence="2 8" id="KW-0255">Endonuclease</keyword>
<evidence type="ECO:0000313" key="12">
    <source>
        <dbReference type="Proteomes" id="UP000703269"/>
    </source>
</evidence>
<keyword evidence="1 8" id="KW-0540">Nuclease</keyword>
<dbReference type="HAMAP" id="MF_03100">
    <property type="entry name" value="Endonuc_su_Slx1"/>
    <property type="match status" value="1"/>
</dbReference>
<dbReference type="GO" id="GO:0008821">
    <property type="term" value="F:crossover junction DNA endonuclease activity"/>
    <property type="evidence" value="ECO:0007669"/>
    <property type="project" value="TreeGrafter"/>
</dbReference>
<feature type="compositionally biased region" description="Acidic residues" evidence="9">
    <location>
        <begin position="296"/>
        <end position="321"/>
    </location>
</feature>
<evidence type="ECO:0000256" key="9">
    <source>
        <dbReference type="SAM" id="MobiDB-lite"/>
    </source>
</evidence>
<feature type="domain" description="GIY-YIG" evidence="10">
    <location>
        <begin position="17"/>
        <end position="99"/>
    </location>
</feature>
<feature type="region of interest" description="Disordered" evidence="9">
    <location>
        <begin position="606"/>
        <end position="632"/>
    </location>
</feature>
<keyword evidence="3 8" id="KW-0227">DNA damage</keyword>
<evidence type="ECO:0000256" key="3">
    <source>
        <dbReference type="ARBA" id="ARBA00022763"/>
    </source>
</evidence>
<dbReference type="InterPro" id="IPR035901">
    <property type="entry name" value="GIY-YIG_endonuc_sf"/>
</dbReference>
<dbReference type="CDD" id="cd10455">
    <property type="entry name" value="GIY-YIG_SLX1"/>
    <property type="match status" value="1"/>
</dbReference>
<dbReference type="Pfam" id="PF21202">
    <property type="entry name" value="SLX1_C"/>
    <property type="match status" value="1"/>
</dbReference>
<dbReference type="PANTHER" id="PTHR20208">
    <property type="entry name" value="STRUCTURE-SPECIFIC ENDONUCLEASE SUBUNIT SLX1"/>
    <property type="match status" value="1"/>
</dbReference>
<dbReference type="GO" id="GO:0017108">
    <property type="term" value="F:5'-flap endonuclease activity"/>
    <property type="evidence" value="ECO:0007669"/>
    <property type="project" value="InterPro"/>
</dbReference>
<dbReference type="PROSITE" id="PS50164">
    <property type="entry name" value="GIY_YIG"/>
    <property type="match status" value="1"/>
</dbReference>
<dbReference type="Proteomes" id="UP000703269">
    <property type="component" value="Unassembled WGS sequence"/>
</dbReference>
<evidence type="ECO:0000313" key="11">
    <source>
        <dbReference type="EMBL" id="GJE93433.1"/>
    </source>
</evidence>
<dbReference type="SMART" id="SM00384">
    <property type="entry name" value="AT_hook"/>
    <property type="match status" value="6"/>
</dbReference>
<dbReference type="OrthoDB" id="24645at2759"/>
<keyword evidence="12" id="KW-1185">Reference proteome</keyword>
<feature type="compositionally biased region" description="Basic and acidic residues" evidence="9">
    <location>
        <begin position="623"/>
        <end position="632"/>
    </location>
</feature>
<feature type="compositionally biased region" description="Low complexity" evidence="9">
    <location>
        <begin position="510"/>
        <end position="519"/>
    </location>
</feature>
<comment type="subunit">
    <text evidence="8">Forms a heterodimer with SLX4.</text>
</comment>
<comment type="caution">
    <text evidence="11">The sequence shown here is derived from an EMBL/GenBank/DDBJ whole genome shotgun (WGS) entry which is preliminary data.</text>
</comment>
<dbReference type="InterPro" id="IPR027520">
    <property type="entry name" value="Slx1"/>
</dbReference>
<keyword evidence="5 8" id="KW-0233">DNA recombination</keyword>
<dbReference type="AlphaFoldDB" id="A0A9P3LG66"/>
<dbReference type="FunFam" id="3.40.1440.10:FF:000006">
    <property type="entry name" value="Structure-specific endonuclease subunit SLX1"/>
    <property type="match status" value="1"/>
</dbReference>
<dbReference type="Gene3D" id="3.40.1440.10">
    <property type="entry name" value="GIY-YIG endonuclease"/>
    <property type="match status" value="1"/>
</dbReference>
<feature type="region of interest" description="Disordered" evidence="9">
    <location>
        <begin position="291"/>
        <end position="418"/>
    </location>
</feature>
<comment type="similarity">
    <text evidence="8">Belongs to the SLX1 family.</text>
</comment>
<dbReference type="Gene3D" id="3.30.40.10">
    <property type="entry name" value="Zinc/RING finger domain, C3HC4 (zinc finger)"/>
    <property type="match status" value="1"/>
</dbReference>
<dbReference type="Pfam" id="PF01541">
    <property type="entry name" value="GIY-YIG"/>
    <property type="match status" value="1"/>
</dbReference>
<evidence type="ECO:0000256" key="4">
    <source>
        <dbReference type="ARBA" id="ARBA00022801"/>
    </source>
</evidence>
<dbReference type="PANTHER" id="PTHR20208:SF10">
    <property type="entry name" value="STRUCTURE-SPECIFIC ENDONUCLEASE SUBUNIT SLX1"/>
    <property type="match status" value="1"/>
</dbReference>
<dbReference type="PRINTS" id="PR00929">
    <property type="entry name" value="ATHOOK"/>
</dbReference>
<dbReference type="InterPro" id="IPR050381">
    <property type="entry name" value="SLX1_endonuclease"/>
</dbReference>
<evidence type="ECO:0000256" key="1">
    <source>
        <dbReference type="ARBA" id="ARBA00022722"/>
    </source>
</evidence>
<comment type="cofactor">
    <cofactor evidence="8">
        <name>a divalent metal cation</name>
        <dbReference type="ChEBI" id="CHEBI:60240"/>
    </cofactor>
</comment>
<sequence length="632" mass="67617">MATAATRSTLVNHCIPPFYACYLLKSVRTPGSTATYIGSTPSPPRRIRQHNGEITQGAFKTERNRPWVMQMIVHGFPSKLAALQFEWAWQHPHISRHLRNENGKAQFARSNLIRHRIQVAHGMIRSHPYNTWALHVKLFTEEAVKIWTALANKQPLPAGFTSSIELEGVDGKSGKVGSGRTGPIDVTDSQFTTAHLYKAHTLTGPHHCSVCKEPIADFPANALEVALCPAPTCKSLAHLACLAQSFTTSSPPSAHAPPLVPRGGACPSCSTYVLWGDVVRGCYRVHEGGAGALPEDAGDENAENEDADTNSDADAEDDAMDVDAPLPRRRAAKGKGRARETAVAGPRGRPKKGVAAQGPRAESEEREFFDIYDVSASDSEGGAAKGKGKGKGKAKAPPVARPKGRPKKTVAAKVPRAESEEREFFDIYNVSASESEGGATKGKGKGKGKAKVPPVARPRERPKKTAAAKAPRVESDEREFFDIYNVSASDSDDAAQPLVPPAPKKRGRPPKAALPAPEASVPPPASRLPAENRGSPAEGGAVPDEPPARKRGRPRKDAAEGQRSNGRQEIEFCDLKSDGGLSDALSALSMSPGLSELEEEAFGALRRRAGDGAKPKRGPGRPRKAEYIEISD</sequence>
<feature type="compositionally biased region" description="Basic and acidic residues" evidence="9">
    <location>
        <begin position="555"/>
        <end position="571"/>
    </location>
</feature>
<evidence type="ECO:0000256" key="7">
    <source>
        <dbReference type="ARBA" id="ARBA00023242"/>
    </source>
</evidence>
<proteinExistence type="inferred from homology"/>
<evidence type="ECO:0000256" key="5">
    <source>
        <dbReference type="ARBA" id="ARBA00023172"/>
    </source>
</evidence>
<comment type="subcellular location">
    <subcellularLocation>
        <location evidence="8">Nucleus</location>
    </subcellularLocation>
</comment>
<keyword evidence="4 8" id="KW-0378">Hydrolase</keyword>
<evidence type="ECO:0000259" key="10">
    <source>
        <dbReference type="PROSITE" id="PS50164"/>
    </source>
</evidence>
<keyword evidence="7 8" id="KW-0539">Nucleus</keyword>
<dbReference type="EMBL" id="BPQB01000032">
    <property type="protein sequence ID" value="GJE93433.1"/>
    <property type="molecule type" value="Genomic_DNA"/>
</dbReference>
<feature type="compositionally biased region" description="Basic and acidic residues" evidence="9">
    <location>
        <begin position="471"/>
        <end position="481"/>
    </location>
</feature>
<dbReference type="GO" id="GO:0033557">
    <property type="term" value="C:Slx1-Slx4 complex"/>
    <property type="evidence" value="ECO:0007669"/>
    <property type="project" value="UniProtKB-UniRule"/>
</dbReference>
<accession>A0A9P3LG66</accession>
<name>A0A9P3LG66_9APHY</name>
<dbReference type="InterPro" id="IPR000305">
    <property type="entry name" value="GIY-YIG_endonuc"/>
</dbReference>